<feature type="region of interest" description="Disordered" evidence="1">
    <location>
        <begin position="264"/>
        <end position="287"/>
    </location>
</feature>
<reference evidence="2" key="1">
    <citation type="submission" date="2014-11" db="EMBL/GenBank/DDBJ databases">
        <authorList>
            <person name="Otto D Thomas"/>
            <person name="Naeem Raeece"/>
        </authorList>
    </citation>
    <scope>NUCLEOTIDE SEQUENCE</scope>
</reference>
<evidence type="ECO:0000313" key="2">
    <source>
        <dbReference type="EMBL" id="CEM10314.1"/>
    </source>
</evidence>
<evidence type="ECO:0000256" key="1">
    <source>
        <dbReference type="SAM" id="MobiDB-lite"/>
    </source>
</evidence>
<dbReference type="GO" id="GO:0005737">
    <property type="term" value="C:cytoplasm"/>
    <property type="evidence" value="ECO:0007669"/>
    <property type="project" value="TreeGrafter"/>
</dbReference>
<dbReference type="AlphaFoldDB" id="A0A0G4FBI0"/>
<feature type="compositionally biased region" description="Basic and acidic residues" evidence="1">
    <location>
        <begin position="1"/>
        <end position="18"/>
    </location>
</feature>
<dbReference type="GO" id="GO:0030163">
    <property type="term" value="P:protein catabolic process"/>
    <property type="evidence" value="ECO:0007669"/>
    <property type="project" value="InterPro"/>
</dbReference>
<dbReference type="PANTHER" id="PTHR30098">
    <property type="entry name" value="LEUCYL/PHENYLALANYL-TRNA--PROTEIN TRANSFERASE"/>
    <property type="match status" value="1"/>
</dbReference>
<organism evidence="2">
    <name type="scientific">Chromera velia CCMP2878</name>
    <dbReference type="NCBI Taxonomy" id="1169474"/>
    <lineage>
        <taxon>Eukaryota</taxon>
        <taxon>Sar</taxon>
        <taxon>Alveolata</taxon>
        <taxon>Colpodellida</taxon>
        <taxon>Chromeraceae</taxon>
        <taxon>Chromera</taxon>
    </lineage>
</organism>
<sequence length="472" mass="51446">MQEEIRQKQKAAKEKKNVQGDGVRSKSSGRQVPSASLLSDKAADSKPEAALPLASASSSSFSPGSDSFPSMITEAQYFAACPYSFFSHRSLTASEESVDTLMTQVKEKRVVGYAGENPVTMAEFHYFSFQGTDEEKWSPRLYAKLAWEGFFTITQGARSGRHHTPLPELQPFYSVVEWRNFHSCKHVKKGLRRLRSSSGVGRLELRCTTDVDSVWRGVTQYHEDLHGVNWLSKRYLETMTKASADPELNFRAHAIALYVLPPETGGGDGKGGEEGLGGSGGGSESEVVDREPRLIAGEIGYSIGPVYTSLSGFSERLEREGMHGGEEDWVDEDEGGTGKVMEDAREVTAKTASSVDSDVLDLGGVGAGTAQLLLLGLWLEERGFSFWSLGHCYSPAMDYKRRLGHRVLPREAFLERLQEVRGPFIRPPSGDLGGRSLEVGGGGESGGSKSKGFQPFAGDDSVAAKKLLRIQT</sequence>
<dbReference type="GO" id="GO:0008914">
    <property type="term" value="F:leucyl-tRNA--protein transferase activity"/>
    <property type="evidence" value="ECO:0007669"/>
    <property type="project" value="InterPro"/>
</dbReference>
<dbReference type="PANTHER" id="PTHR30098:SF2">
    <property type="entry name" value="LEUCYL_PHENYLALANYL-TRNA--PROTEIN TRANSFERASE"/>
    <property type="match status" value="1"/>
</dbReference>
<dbReference type="EMBL" id="CDMZ01000256">
    <property type="protein sequence ID" value="CEM10314.1"/>
    <property type="molecule type" value="Genomic_DNA"/>
</dbReference>
<proteinExistence type="predicted"/>
<gene>
    <name evidence="2" type="ORF">Cvel_16162</name>
</gene>
<dbReference type="InterPro" id="IPR004616">
    <property type="entry name" value="Leu/Phe-tRNA_Trfase"/>
</dbReference>
<feature type="compositionally biased region" description="Low complexity" evidence="1">
    <location>
        <begin position="48"/>
        <end position="62"/>
    </location>
</feature>
<feature type="compositionally biased region" description="Gly residues" evidence="1">
    <location>
        <begin position="264"/>
        <end position="283"/>
    </location>
</feature>
<feature type="region of interest" description="Disordered" evidence="1">
    <location>
        <begin position="1"/>
        <end position="62"/>
    </location>
</feature>
<accession>A0A0G4FBI0</accession>
<dbReference type="Gene3D" id="3.40.630.70">
    <property type="entry name" value="Leucyl/phenylalanyl-tRNA-protein transferase, C-terminal domain"/>
    <property type="match status" value="1"/>
</dbReference>
<protein>
    <submittedName>
        <fullName evidence="2">Uncharacterized protein</fullName>
    </submittedName>
</protein>
<dbReference type="VEuPathDB" id="CryptoDB:Cvel_16162"/>
<name>A0A0G4FBI0_9ALVE</name>
<feature type="region of interest" description="Disordered" evidence="1">
    <location>
        <begin position="425"/>
        <end position="457"/>
    </location>
</feature>
<dbReference type="InterPro" id="IPR042203">
    <property type="entry name" value="Leu/Phe-tRNA_Trfase_C"/>
</dbReference>